<comment type="caution">
    <text evidence="5">The sequence shown here is derived from an EMBL/GenBank/DDBJ whole genome shotgun (WGS) entry which is preliminary data.</text>
</comment>
<evidence type="ECO:0000259" key="4">
    <source>
        <dbReference type="Pfam" id="PF13525"/>
    </source>
</evidence>
<dbReference type="EMBL" id="SNQI01000002">
    <property type="protein sequence ID" value="TEW75423.1"/>
    <property type="molecule type" value="Genomic_DNA"/>
</dbReference>
<protein>
    <submittedName>
        <fullName evidence="5">Outer membrane protein assembly factor BamD</fullName>
    </submittedName>
</protein>
<organism evidence="5 6">
    <name type="scientific">Gramella jeungdoensis</name>
    <dbReference type="NCBI Taxonomy" id="708091"/>
    <lineage>
        <taxon>Bacteria</taxon>
        <taxon>Pseudomonadati</taxon>
        <taxon>Bacteroidota</taxon>
        <taxon>Flavobacteriia</taxon>
        <taxon>Flavobacteriales</taxon>
        <taxon>Flavobacteriaceae</taxon>
        <taxon>Christiangramia</taxon>
    </lineage>
</organism>
<keyword evidence="3" id="KW-0998">Cell outer membrane</keyword>
<gene>
    <name evidence="5" type="primary">bamD</name>
    <name evidence="5" type="ORF">E2488_07890</name>
</gene>
<feature type="domain" description="Outer membrane lipoprotein BamD-like" evidence="4">
    <location>
        <begin position="31"/>
        <end position="219"/>
    </location>
</feature>
<keyword evidence="2" id="KW-0472">Membrane</keyword>
<proteinExistence type="predicted"/>
<dbReference type="OrthoDB" id="9770761at2"/>
<evidence type="ECO:0000256" key="1">
    <source>
        <dbReference type="ARBA" id="ARBA00022729"/>
    </source>
</evidence>
<evidence type="ECO:0000313" key="6">
    <source>
        <dbReference type="Proteomes" id="UP000298517"/>
    </source>
</evidence>
<name>A0A4Y8AVC1_9FLAO</name>
<evidence type="ECO:0000256" key="3">
    <source>
        <dbReference type="ARBA" id="ARBA00023237"/>
    </source>
</evidence>
<keyword evidence="1" id="KW-0732">Signal</keyword>
<dbReference type="Pfam" id="PF13525">
    <property type="entry name" value="YfiO"/>
    <property type="match status" value="1"/>
</dbReference>
<reference evidence="5 6" key="1">
    <citation type="journal article" date="2011" name="J. Microbiol.">
        <title>Gramella jeungdoensis sp. nov., isolated from a solar saltern in Korea.</title>
        <authorList>
            <person name="Joung Y."/>
            <person name="Kim H."/>
            <person name="Jang T."/>
            <person name="Ahn T.S."/>
            <person name="Joh K."/>
        </authorList>
    </citation>
    <scope>NUCLEOTIDE SEQUENCE [LARGE SCALE GENOMIC DNA]</scope>
    <source>
        <strain evidence="5 6">KCTC 23123</strain>
    </source>
</reference>
<dbReference type="PROSITE" id="PS51257">
    <property type="entry name" value="PROKAR_LIPOPROTEIN"/>
    <property type="match status" value="1"/>
</dbReference>
<dbReference type="RefSeq" id="WP_134247793.1">
    <property type="nucleotide sequence ID" value="NZ_SNQI01000002.1"/>
</dbReference>
<accession>A0A4Y8AVC1</accession>
<sequence>MLKNKIYILILLVTVGVSSCSEYQKVLNKGKAEEQYALASKLYESQKYNKAIQLFEKITPIYRGKPQMERIQFMVAQSHYNTKQYTLAAYYFDKFVKNYPKSSKLEESAYLSAHSYFLASPVFSLDQKDTKEAITALQNFLYKYPESDKVAEANENIKELTKKLEKKSFEIAKQYYHTEDYIAAIAAFDNLLGDFLGTSYKEEAMYLKFKSAYNLAVNSYIFKKEVRLNNAIKIHERFKRSFSKSAYLSETEELLQNLNNELNSLIALKTETNGL</sequence>
<evidence type="ECO:0000256" key="2">
    <source>
        <dbReference type="ARBA" id="ARBA00023136"/>
    </source>
</evidence>
<keyword evidence="6" id="KW-1185">Reference proteome</keyword>
<dbReference type="Gene3D" id="1.25.40.10">
    <property type="entry name" value="Tetratricopeptide repeat domain"/>
    <property type="match status" value="1"/>
</dbReference>
<dbReference type="InterPro" id="IPR011990">
    <property type="entry name" value="TPR-like_helical_dom_sf"/>
</dbReference>
<evidence type="ECO:0000313" key="5">
    <source>
        <dbReference type="EMBL" id="TEW75423.1"/>
    </source>
</evidence>
<dbReference type="Proteomes" id="UP000298517">
    <property type="component" value="Unassembled WGS sequence"/>
</dbReference>
<dbReference type="InterPro" id="IPR017689">
    <property type="entry name" value="BamD"/>
</dbReference>
<dbReference type="NCBIfam" id="TIGR03302">
    <property type="entry name" value="OM_YfiO"/>
    <property type="match status" value="1"/>
</dbReference>
<dbReference type="AlphaFoldDB" id="A0A4Y8AVC1"/>
<dbReference type="SUPFAM" id="SSF48452">
    <property type="entry name" value="TPR-like"/>
    <property type="match status" value="1"/>
</dbReference>
<dbReference type="InterPro" id="IPR039565">
    <property type="entry name" value="BamD-like"/>
</dbReference>